<accession>A0A9N9EIQ4</accession>
<evidence type="ECO:0000256" key="1">
    <source>
        <dbReference type="SAM" id="MobiDB-lite"/>
    </source>
</evidence>
<dbReference type="AlphaFoldDB" id="A0A9N9EIQ4"/>
<feature type="non-terminal residue" evidence="3">
    <location>
        <position position="1"/>
    </location>
</feature>
<feature type="region of interest" description="Disordered" evidence="1">
    <location>
        <begin position="43"/>
        <end position="70"/>
    </location>
</feature>
<dbReference type="OrthoDB" id="2493171at2759"/>
<dbReference type="Proteomes" id="UP000789405">
    <property type="component" value="Unassembled WGS sequence"/>
</dbReference>
<comment type="caution">
    <text evidence="3">The sequence shown here is derived from an EMBL/GenBank/DDBJ whole genome shotgun (WGS) entry which is preliminary data.</text>
</comment>
<evidence type="ECO:0000256" key="2">
    <source>
        <dbReference type="SAM" id="Phobius"/>
    </source>
</evidence>
<feature type="compositionally biased region" description="Basic and acidic residues" evidence="1">
    <location>
        <begin position="43"/>
        <end position="59"/>
    </location>
</feature>
<dbReference type="EMBL" id="CAJVPY010007490">
    <property type="protein sequence ID" value="CAG8681343.1"/>
    <property type="molecule type" value="Genomic_DNA"/>
</dbReference>
<sequence>MAVDNEAAVKKVINLQKLGKSETDHGLEIKSNIRKTEYKIYLKDTKPDNNADNDKKEISELDEEPEDADDNDGKIWYLYNDIISEEWLCLDNYEKLPTTTVEFDNKASEKMEYPDKAENVNVNRTNYQSCGIRVEQDECRAPSKYQHVTKMDQPSRTRSIGNSIETKNSRSKTKDCRWPKYLEKAKAEDKWKTKATKTFDWYKKRAMLINRMKVEIAKGWIMLLEYVILVTTLMTHKKVLEFMRLT</sequence>
<proteinExistence type="predicted"/>
<feature type="transmembrane region" description="Helical" evidence="2">
    <location>
        <begin position="217"/>
        <end position="235"/>
    </location>
</feature>
<feature type="region of interest" description="Disordered" evidence="1">
    <location>
        <begin position="145"/>
        <end position="166"/>
    </location>
</feature>
<evidence type="ECO:0000313" key="4">
    <source>
        <dbReference type="Proteomes" id="UP000789405"/>
    </source>
</evidence>
<keyword evidence="4" id="KW-1185">Reference proteome</keyword>
<gene>
    <name evidence="3" type="ORF">DERYTH_LOCUS11823</name>
</gene>
<keyword evidence="2" id="KW-1133">Transmembrane helix</keyword>
<keyword evidence="2" id="KW-0812">Transmembrane</keyword>
<evidence type="ECO:0000313" key="3">
    <source>
        <dbReference type="EMBL" id="CAG8681343.1"/>
    </source>
</evidence>
<keyword evidence="2" id="KW-0472">Membrane</keyword>
<reference evidence="3" key="1">
    <citation type="submission" date="2021-06" db="EMBL/GenBank/DDBJ databases">
        <authorList>
            <person name="Kallberg Y."/>
            <person name="Tangrot J."/>
            <person name="Rosling A."/>
        </authorList>
    </citation>
    <scope>NUCLEOTIDE SEQUENCE</scope>
    <source>
        <strain evidence="3">MA453B</strain>
    </source>
</reference>
<name>A0A9N9EIQ4_9GLOM</name>
<feature type="compositionally biased region" description="Acidic residues" evidence="1">
    <location>
        <begin position="60"/>
        <end position="70"/>
    </location>
</feature>
<protein>
    <submittedName>
        <fullName evidence="3">11182_t:CDS:1</fullName>
    </submittedName>
</protein>
<feature type="compositionally biased region" description="Polar residues" evidence="1">
    <location>
        <begin position="156"/>
        <end position="166"/>
    </location>
</feature>
<organism evidence="3 4">
    <name type="scientific">Dentiscutata erythropus</name>
    <dbReference type="NCBI Taxonomy" id="1348616"/>
    <lineage>
        <taxon>Eukaryota</taxon>
        <taxon>Fungi</taxon>
        <taxon>Fungi incertae sedis</taxon>
        <taxon>Mucoromycota</taxon>
        <taxon>Glomeromycotina</taxon>
        <taxon>Glomeromycetes</taxon>
        <taxon>Diversisporales</taxon>
        <taxon>Gigasporaceae</taxon>
        <taxon>Dentiscutata</taxon>
    </lineage>
</organism>